<comment type="subcellular location">
    <subcellularLocation>
        <location evidence="1">Membrane</location>
    </subcellularLocation>
</comment>
<sequence>MLNSAGADNTSLVSIDPKTGQFLAMIGSRNFFDDSIDGQFNVATLGKRQPGSSFKPIIYAAGFEKGYTPDTVLFDTVTNFAISGEPFIPKDYDLKERGPVTVRQALQGSLNIPAVKMLYLVGEKNSKSMAERMGYTTLSNGDFGLTLVLGSGEVKLIEHTNAFAIFANRGYHHDLTSILKVEDSDGKILEEWKNKKGVQVFDNKIADSISNILSDDAARAYVFGLNSVLTLPGRPVAVKTGTTQYYVDAWTVGYTPSLVTGVWAGNTDNTPMKAGYGGSMVAAKIWNSFMQKALKNTPVEQFAPAPINDTTKPVLRGSDGGKITLQVDKATGNLATSSTPPEYVEERTYIQPHSILYYVNKNDPRGDPPTNPADDPQFSAWEQGIQDWITRNKEANPDWNLSFDEPPTEYDTAHSLELIPTLTVFYPEEGQTITDRQLDTDVAVSAPRGVSKVNYKLDGVYVGVENQHPFNLHYYMQEQSPGEHTLTIIVEDDVGNKLQQDVKFNLQAGEVKPTTTFLEDYTTISSFPKTIILRPIKLENIKNVSLYYESNGT</sequence>
<dbReference type="Gene3D" id="2.60.40.10">
    <property type="entry name" value="Immunoglobulins"/>
    <property type="match status" value="1"/>
</dbReference>
<dbReference type="Proteomes" id="UP000230852">
    <property type="component" value="Unassembled WGS sequence"/>
</dbReference>
<keyword evidence="7" id="KW-0472">Membrane</keyword>
<dbReference type="Pfam" id="PF17957">
    <property type="entry name" value="Big_7"/>
    <property type="match status" value="1"/>
</dbReference>
<dbReference type="PANTHER" id="PTHR32282">
    <property type="entry name" value="BINDING PROTEIN TRANSPEPTIDASE, PUTATIVE-RELATED"/>
    <property type="match status" value="1"/>
</dbReference>
<dbReference type="InterPro" id="IPR013783">
    <property type="entry name" value="Ig-like_fold"/>
</dbReference>
<keyword evidence="4" id="KW-0808">Transferase</keyword>
<dbReference type="AlphaFoldDB" id="A0A2H0TZ83"/>
<evidence type="ECO:0000313" key="12">
    <source>
        <dbReference type="EMBL" id="PIR78537.1"/>
    </source>
</evidence>
<name>A0A2H0TZ83_9BACT</name>
<gene>
    <name evidence="12" type="ORF">COU28_01110</name>
</gene>
<evidence type="ECO:0000313" key="13">
    <source>
        <dbReference type="Proteomes" id="UP000230852"/>
    </source>
</evidence>
<evidence type="ECO:0000256" key="4">
    <source>
        <dbReference type="ARBA" id="ARBA00022679"/>
    </source>
</evidence>
<evidence type="ECO:0000256" key="3">
    <source>
        <dbReference type="ARBA" id="ARBA00022676"/>
    </source>
</evidence>
<dbReference type="GO" id="GO:0008658">
    <property type="term" value="F:penicillin binding"/>
    <property type="evidence" value="ECO:0007669"/>
    <property type="project" value="InterPro"/>
</dbReference>
<keyword evidence="5" id="KW-0133">Cell shape</keyword>
<dbReference type="SUPFAM" id="SSF56601">
    <property type="entry name" value="beta-lactamase/transpeptidase-like"/>
    <property type="match status" value="1"/>
</dbReference>
<evidence type="ECO:0000256" key="2">
    <source>
        <dbReference type="ARBA" id="ARBA00022475"/>
    </source>
</evidence>
<feature type="non-terminal residue" evidence="12">
    <location>
        <position position="553"/>
    </location>
</feature>
<protein>
    <recommendedName>
        <fullName evidence="9">peptidoglycan glycosyltransferase</fullName>
        <ecNumber evidence="9">2.4.99.28</ecNumber>
    </recommendedName>
</protein>
<feature type="domain" description="Penicillin-binding protein transpeptidase" evidence="11">
    <location>
        <begin position="12"/>
        <end position="291"/>
    </location>
</feature>
<dbReference type="GO" id="GO:0009252">
    <property type="term" value="P:peptidoglycan biosynthetic process"/>
    <property type="evidence" value="ECO:0007669"/>
    <property type="project" value="UniProtKB-KW"/>
</dbReference>
<dbReference type="GO" id="GO:0008360">
    <property type="term" value="P:regulation of cell shape"/>
    <property type="evidence" value="ECO:0007669"/>
    <property type="project" value="UniProtKB-KW"/>
</dbReference>
<comment type="caution">
    <text evidence="12">The sequence shown here is derived from an EMBL/GenBank/DDBJ whole genome shotgun (WGS) entry which is preliminary data.</text>
</comment>
<evidence type="ECO:0000256" key="6">
    <source>
        <dbReference type="ARBA" id="ARBA00022984"/>
    </source>
</evidence>
<dbReference type="InterPro" id="IPR050396">
    <property type="entry name" value="Glycosyltr_51/Transpeptidase"/>
</dbReference>
<evidence type="ECO:0000256" key="9">
    <source>
        <dbReference type="ARBA" id="ARBA00044770"/>
    </source>
</evidence>
<dbReference type="GO" id="GO:0016020">
    <property type="term" value="C:membrane"/>
    <property type="evidence" value="ECO:0007669"/>
    <property type="project" value="UniProtKB-SubCell"/>
</dbReference>
<dbReference type="InterPro" id="IPR012338">
    <property type="entry name" value="Beta-lactam/transpept-like"/>
</dbReference>
<keyword evidence="6" id="KW-0573">Peptidoglycan synthesis</keyword>
<evidence type="ECO:0000259" key="11">
    <source>
        <dbReference type="Pfam" id="PF00905"/>
    </source>
</evidence>
<dbReference type="Gene3D" id="3.40.710.10">
    <property type="entry name" value="DD-peptidase/beta-lactamase superfamily"/>
    <property type="match status" value="1"/>
</dbReference>
<keyword evidence="8" id="KW-0961">Cell wall biogenesis/degradation</keyword>
<dbReference type="GO" id="GO:0008955">
    <property type="term" value="F:peptidoglycan glycosyltransferase activity"/>
    <property type="evidence" value="ECO:0007669"/>
    <property type="project" value="UniProtKB-EC"/>
</dbReference>
<reference evidence="13" key="1">
    <citation type="submission" date="2017-09" db="EMBL/GenBank/DDBJ databases">
        <title>Depth-based differentiation of microbial function through sediment-hosted aquifers and enrichment of novel symbionts in the deep terrestrial subsurface.</title>
        <authorList>
            <person name="Probst A.J."/>
            <person name="Ladd B."/>
            <person name="Jarett J.K."/>
            <person name="Geller-Mcgrath D.E."/>
            <person name="Sieber C.M.K."/>
            <person name="Emerson J.B."/>
            <person name="Anantharaman K."/>
            <person name="Thomas B.C."/>
            <person name="Malmstrom R."/>
            <person name="Stieglmeier M."/>
            <person name="Klingl A."/>
            <person name="Woyke T."/>
            <person name="Ryan C.M."/>
            <person name="Banfield J.F."/>
        </authorList>
    </citation>
    <scope>NUCLEOTIDE SEQUENCE [LARGE SCALE GENOMIC DNA]</scope>
</reference>
<proteinExistence type="predicted"/>
<dbReference type="EMBL" id="PFBU01000019">
    <property type="protein sequence ID" value="PIR78537.1"/>
    <property type="molecule type" value="Genomic_DNA"/>
</dbReference>
<evidence type="ECO:0000256" key="5">
    <source>
        <dbReference type="ARBA" id="ARBA00022960"/>
    </source>
</evidence>
<evidence type="ECO:0000256" key="7">
    <source>
        <dbReference type="ARBA" id="ARBA00023136"/>
    </source>
</evidence>
<accession>A0A2H0TZ83</accession>
<evidence type="ECO:0000256" key="1">
    <source>
        <dbReference type="ARBA" id="ARBA00004370"/>
    </source>
</evidence>
<dbReference type="PANTHER" id="PTHR32282:SF11">
    <property type="entry name" value="PENICILLIN-BINDING PROTEIN 1B"/>
    <property type="match status" value="1"/>
</dbReference>
<keyword evidence="3" id="KW-0328">Glycosyltransferase</keyword>
<comment type="catalytic activity">
    <reaction evidence="10">
        <text>[GlcNAc-(1-&gt;4)-Mur2Ac(oyl-L-Ala-gamma-D-Glu-L-Lys-D-Ala-D-Ala)](n)-di-trans,octa-cis-undecaprenyl diphosphate + beta-D-GlcNAc-(1-&gt;4)-Mur2Ac(oyl-L-Ala-gamma-D-Glu-L-Lys-D-Ala-D-Ala)-di-trans,octa-cis-undecaprenyl diphosphate = [GlcNAc-(1-&gt;4)-Mur2Ac(oyl-L-Ala-gamma-D-Glu-L-Lys-D-Ala-D-Ala)](n+1)-di-trans,octa-cis-undecaprenyl diphosphate + di-trans,octa-cis-undecaprenyl diphosphate + H(+)</text>
        <dbReference type="Rhea" id="RHEA:23708"/>
        <dbReference type="Rhea" id="RHEA-COMP:9602"/>
        <dbReference type="Rhea" id="RHEA-COMP:9603"/>
        <dbReference type="ChEBI" id="CHEBI:15378"/>
        <dbReference type="ChEBI" id="CHEBI:58405"/>
        <dbReference type="ChEBI" id="CHEBI:60033"/>
        <dbReference type="ChEBI" id="CHEBI:78435"/>
        <dbReference type="EC" id="2.4.99.28"/>
    </reaction>
</comment>
<dbReference type="GO" id="GO:0030288">
    <property type="term" value="C:outer membrane-bounded periplasmic space"/>
    <property type="evidence" value="ECO:0007669"/>
    <property type="project" value="TreeGrafter"/>
</dbReference>
<evidence type="ECO:0000256" key="8">
    <source>
        <dbReference type="ARBA" id="ARBA00023316"/>
    </source>
</evidence>
<evidence type="ECO:0000256" key="10">
    <source>
        <dbReference type="ARBA" id="ARBA00049902"/>
    </source>
</evidence>
<dbReference type="GO" id="GO:0071555">
    <property type="term" value="P:cell wall organization"/>
    <property type="evidence" value="ECO:0007669"/>
    <property type="project" value="UniProtKB-KW"/>
</dbReference>
<keyword evidence="2" id="KW-1003">Cell membrane</keyword>
<dbReference type="Pfam" id="PF00905">
    <property type="entry name" value="Transpeptidase"/>
    <property type="match status" value="1"/>
</dbReference>
<organism evidence="12 13">
    <name type="scientific">Candidatus Magasanikbacteria bacterium CG10_big_fil_rev_8_21_14_0_10_36_16</name>
    <dbReference type="NCBI Taxonomy" id="1974645"/>
    <lineage>
        <taxon>Bacteria</taxon>
        <taxon>Candidatus Magasanikiibacteriota</taxon>
    </lineage>
</organism>
<dbReference type="EC" id="2.4.99.28" evidence="9"/>
<dbReference type="InterPro" id="IPR001460">
    <property type="entry name" value="PCN-bd_Tpept"/>
</dbReference>